<comment type="similarity">
    <text evidence="2">Belongs to the kinesin light chain family.</text>
</comment>
<dbReference type="InterPro" id="IPR019734">
    <property type="entry name" value="TPR_rpt"/>
</dbReference>
<dbReference type="InterPro" id="IPR002151">
    <property type="entry name" value="Kinesin_light"/>
</dbReference>
<dbReference type="PRINTS" id="PR00381">
    <property type="entry name" value="KINESINLIGHT"/>
</dbReference>
<dbReference type="GO" id="GO:0019894">
    <property type="term" value="F:kinesin binding"/>
    <property type="evidence" value="ECO:0007669"/>
    <property type="project" value="TreeGrafter"/>
</dbReference>
<feature type="repeat" description="TPR" evidence="10">
    <location>
        <begin position="153"/>
        <end position="186"/>
    </location>
</feature>
<dbReference type="InterPro" id="IPR011990">
    <property type="entry name" value="TPR-like_helical_dom_sf"/>
</dbReference>
<dbReference type="PANTHER" id="PTHR45783">
    <property type="entry name" value="KINESIN LIGHT CHAIN"/>
    <property type="match status" value="1"/>
</dbReference>
<evidence type="ECO:0000256" key="7">
    <source>
        <dbReference type="ARBA" id="ARBA00023054"/>
    </source>
</evidence>
<dbReference type="InterPro" id="IPR011717">
    <property type="entry name" value="TPR-4"/>
</dbReference>
<sequence length="886" mass="98203">MKAKYLMIAAIVIAASGLPVEGVRAQSADLSVQVAELYRQGRYREAIPIATRALQQDEAQFGIEHPSTATSLSHLASLYQSLGRYEDALPLYRRALAIREKVLGPEHPDTATSLDSLAWLYQSLGRYEDALPLYRRSLAIREKVLGPEHPDTATSLNSLAWLYQSQGRYDDALPLYRRALAIREKVLGPEHPDTATSLNSLAWLYQSLGRYDDALPLYRRSLAIREKVLGPEHPDTAISLNSLAWLHQSMGRYDDALPLYRRSLAIREKVPGPEHPDIAISLNSLAWLYQSMGRYDDALPLYRRAVRIVAAADISDPIREHGAIAHLALVSANLAYFLEKHAGQSSLDEAIFYYKLSVNTRQRMRAGTRGLDKAIRDSFTEKLAGPYRRLARLLIERGRIAEAERVLLLLKESELTEFLRRNGGSDQRGEQLVWAPEEEQYRRDLERVATEWREYEYRRRELDELVKGNKITANGSEVVEHDAQRNQLERRTGSIMADATARFVEASRRANETRIKSFDSARTGLSTKLGEMQQRASGGLRTAGLVLLPDARGLTLIVTTDEGAVPLLREVSEAELNTLVSSLRTAIASQKDYRQPAEALYRHLIEPAEAQLGKQAAIRQWAILPYGSLRDLPFAALINPADGKHLIEQYALVTLTADGSGRFEGLETIPRARWQGIALGASQPDPEFGNLALPGVLREVCGVVRDQQAGPCRSGEGVVAGQRYLDAGFTPEILRRLMSPGGGAGPSFLHIATHFKAEKSLLLLGDGSKLRAVAWTPRLGQYDLIALSACDSGVTEAAVESLGAMFRSQGAKAVLATLWPVADVGAAPLMVEFYRQRGERQAMSKAEALRQAQLAMLGGQLQAGKPGIDLRHPYFWAPYVLMGNWL</sequence>
<evidence type="ECO:0000313" key="12">
    <source>
        <dbReference type="EMBL" id="KFB71367.1"/>
    </source>
</evidence>
<evidence type="ECO:0000256" key="6">
    <source>
        <dbReference type="ARBA" id="ARBA00022803"/>
    </source>
</evidence>
<protein>
    <submittedName>
        <fullName evidence="12">Photosystem I assembly protein Ycf3</fullName>
    </submittedName>
</protein>
<evidence type="ECO:0000256" key="3">
    <source>
        <dbReference type="ARBA" id="ARBA00022490"/>
    </source>
</evidence>
<dbReference type="GO" id="GO:0042802">
    <property type="term" value="F:identical protein binding"/>
    <property type="evidence" value="ECO:0007669"/>
    <property type="project" value="InterPro"/>
</dbReference>
<evidence type="ECO:0000256" key="9">
    <source>
        <dbReference type="ARBA" id="ARBA00023212"/>
    </source>
</evidence>
<comment type="caution">
    <text evidence="12">The sequence shown here is derived from an EMBL/GenBank/DDBJ whole genome shotgun (WGS) entry which is preliminary data.</text>
</comment>
<reference evidence="12 13" key="1">
    <citation type="submission" date="2014-02" db="EMBL/GenBank/DDBJ databases">
        <title>Expanding our view of genomic diversity in Candidatus Accumulibacter clades.</title>
        <authorList>
            <person name="Skennerton C.T."/>
            <person name="Barr J.J."/>
            <person name="Slater F.R."/>
            <person name="Bond P.L."/>
            <person name="Tyson G.W."/>
        </authorList>
    </citation>
    <scope>NUCLEOTIDE SEQUENCE [LARGE SCALE GENOMIC DNA]</scope>
    <source>
        <strain evidence="13">BA-91</strain>
    </source>
</reference>
<keyword evidence="3" id="KW-0963">Cytoplasm</keyword>
<dbReference type="InterPro" id="IPR024983">
    <property type="entry name" value="CHAT_dom"/>
</dbReference>
<comment type="subcellular location">
    <subcellularLocation>
        <location evidence="1">Cytoplasm</location>
        <location evidence="1">Cytoskeleton</location>
    </subcellularLocation>
</comment>
<keyword evidence="9" id="KW-0206">Cytoskeleton</keyword>
<dbReference type="PROSITE" id="PS50005">
    <property type="entry name" value="TPR"/>
    <property type="match status" value="5"/>
</dbReference>
<dbReference type="Gene3D" id="1.25.40.10">
    <property type="entry name" value="Tetratricopeptide repeat domain"/>
    <property type="match status" value="2"/>
</dbReference>
<dbReference type="SMART" id="SM00028">
    <property type="entry name" value="TPR"/>
    <property type="match status" value="7"/>
</dbReference>
<evidence type="ECO:0000313" key="13">
    <source>
        <dbReference type="Proteomes" id="UP000020077"/>
    </source>
</evidence>
<dbReference type="GO" id="GO:0005737">
    <property type="term" value="C:cytoplasm"/>
    <property type="evidence" value="ECO:0007669"/>
    <property type="project" value="TreeGrafter"/>
</dbReference>
<keyword evidence="4" id="KW-0493">Microtubule</keyword>
<dbReference type="GO" id="GO:0007018">
    <property type="term" value="P:microtubule-based movement"/>
    <property type="evidence" value="ECO:0007669"/>
    <property type="project" value="TreeGrafter"/>
</dbReference>
<evidence type="ECO:0000256" key="8">
    <source>
        <dbReference type="ARBA" id="ARBA00023175"/>
    </source>
</evidence>
<name>A0A080LSI3_9PROT</name>
<dbReference type="Pfam" id="PF13424">
    <property type="entry name" value="TPR_12"/>
    <property type="match status" value="3"/>
</dbReference>
<gene>
    <name evidence="12" type="ORF">AW09_003491</name>
</gene>
<feature type="repeat" description="TPR" evidence="10">
    <location>
        <begin position="279"/>
        <end position="312"/>
    </location>
</feature>
<feature type="repeat" description="TPR" evidence="10">
    <location>
        <begin position="111"/>
        <end position="144"/>
    </location>
</feature>
<accession>A0A080LSI3</accession>
<keyword evidence="7" id="KW-0175">Coiled coil</keyword>
<dbReference type="AlphaFoldDB" id="A0A080LSI3"/>
<feature type="repeat" description="TPR" evidence="10">
    <location>
        <begin position="195"/>
        <end position="228"/>
    </location>
</feature>
<dbReference type="EMBL" id="JDVG02000554">
    <property type="protein sequence ID" value="KFB71367.1"/>
    <property type="molecule type" value="Genomic_DNA"/>
</dbReference>
<keyword evidence="5" id="KW-0677">Repeat</keyword>
<evidence type="ECO:0000256" key="2">
    <source>
        <dbReference type="ARBA" id="ARBA00009622"/>
    </source>
</evidence>
<keyword evidence="6 10" id="KW-0802">TPR repeat</keyword>
<dbReference type="GO" id="GO:0005871">
    <property type="term" value="C:kinesin complex"/>
    <property type="evidence" value="ECO:0007669"/>
    <property type="project" value="InterPro"/>
</dbReference>
<dbReference type="SUPFAM" id="SSF48452">
    <property type="entry name" value="TPR-like"/>
    <property type="match status" value="3"/>
</dbReference>
<dbReference type="PANTHER" id="PTHR45783:SF3">
    <property type="entry name" value="KINESIN LIGHT CHAIN"/>
    <property type="match status" value="1"/>
</dbReference>
<proteinExistence type="inferred from homology"/>
<dbReference type="Pfam" id="PF07721">
    <property type="entry name" value="TPR_4"/>
    <property type="match status" value="1"/>
</dbReference>
<evidence type="ECO:0000256" key="1">
    <source>
        <dbReference type="ARBA" id="ARBA00004245"/>
    </source>
</evidence>
<evidence type="ECO:0000256" key="4">
    <source>
        <dbReference type="ARBA" id="ARBA00022701"/>
    </source>
</evidence>
<organism evidence="12 13">
    <name type="scientific">Candidatus Accumulibacter phosphatis</name>
    <dbReference type="NCBI Taxonomy" id="327160"/>
    <lineage>
        <taxon>Bacteria</taxon>
        <taxon>Pseudomonadati</taxon>
        <taxon>Pseudomonadota</taxon>
        <taxon>Betaproteobacteria</taxon>
        <taxon>Candidatus Accumulibacter</taxon>
    </lineage>
</organism>
<dbReference type="GO" id="GO:0005874">
    <property type="term" value="C:microtubule"/>
    <property type="evidence" value="ECO:0007669"/>
    <property type="project" value="UniProtKB-KW"/>
</dbReference>
<evidence type="ECO:0000256" key="5">
    <source>
        <dbReference type="ARBA" id="ARBA00022737"/>
    </source>
</evidence>
<feature type="repeat" description="TPR" evidence="10">
    <location>
        <begin position="69"/>
        <end position="102"/>
    </location>
</feature>
<evidence type="ECO:0000259" key="11">
    <source>
        <dbReference type="Pfam" id="PF12770"/>
    </source>
</evidence>
<dbReference type="Proteomes" id="UP000020077">
    <property type="component" value="Unassembled WGS sequence"/>
</dbReference>
<feature type="domain" description="CHAT" evidence="11">
    <location>
        <begin position="595"/>
        <end position="884"/>
    </location>
</feature>
<keyword evidence="8" id="KW-0505">Motor protein</keyword>
<evidence type="ECO:0000256" key="10">
    <source>
        <dbReference type="PROSITE-ProRule" id="PRU00339"/>
    </source>
</evidence>
<dbReference type="Pfam" id="PF12770">
    <property type="entry name" value="CHAT"/>
    <property type="match status" value="1"/>
</dbReference>